<dbReference type="Proteomes" id="UP001153076">
    <property type="component" value="Unassembled WGS sequence"/>
</dbReference>
<evidence type="ECO:0000313" key="2">
    <source>
        <dbReference type="EMBL" id="KAJ8444790.1"/>
    </source>
</evidence>
<comment type="caution">
    <text evidence="2">The sequence shown here is derived from an EMBL/GenBank/DDBJ whole genome shotgun (WGS) entry which is preliminary data.</text>
</comment>
<feature type="compositionally biased region" description="Polar residues" evidence="1">
    <location>
        <begin position="337"/>
        <end position="350"/>
    </location>
</feature>
<reference evidence="2" key="1">
    <citation type="submission" date="2022-04" db="EMBL/GenBank/DDBJ databases">
        <title>Carnegiea gigantea Genome sequencing and assembly v2.</title>
        <authorList>
            <person name="Copetti D."/>
            <person name="Sanderson M.J."/>
            <person name="Burquez A."/>
            <person name="Wojciechowski M.F."/>
        </authorList>
    </citation>
    <scope>NUCLEOTIDE SEQUENCE</scope>
    <source>
        <strain evidence="2">SGP5-SGP5p</strain>
        <tissue evidence="2">Aerial part</tissue>
    </source>
</reference>
<gene>
    <name evidence="2" type="ORF">Cgig2_032115</name>
</gene>
<protein>
    <submittedName>
        <fullName evidence="2">Uncharacterized protein</fullName>
    </submittedName>
</protein>
<feature type="compositionally biased region" description="Acidic residues" evidence="1">
    <location>
        <begin position="355"/>
        <end position="367"/>
    </location>
</feature>
<feature type="compositionally biased region" description="Polar residues" evidence="1">
    <location>
        <begin position="378"/>
        <end position="387"/>
    </location>
</feature>
<proteinExistence type="predicted"/>
<dbReference type="OrthoDB" id="679318at2759"/>
<accession>A0A9Q1KKU3</accession>
<organism evidence="2 3">
    <name type="scientific">Carnegiea gigantea</name>
    <dbReference type="NCBI Taxonomy" id="171969"/>
    <lineage>
        <taxon>Eukaryota</taxon>
        <taxon>Viridiplantae</taxon>
        <taxon>Streptophyta</taxon>
        <taxon>Embryophyta</taxon>
        <taxon>Tracheophyta</taxon>
        <taxon>Spermatophyta</taxon>
        <taxon>Magnoliopsida</taxon>
        <taxon>eudicotyledons</taxon>
        <taxon>Gunneridae</taxon>
        <taxon>Pentapetalae</taxon>
        <taxon>Caryophyllales</taxon>
        <taxon>Cactineae</taxon>
        <taxon>Cactaceae</taxon>
        <taxon>Cactoideae</taxon>
        <taxon>Echinocereeae</taxon>
        <taxon>Carnegiea</taxon>
    </lineage>
</organism>
<feature type="region of interest" description="Disordered" evidence="1">
    <location>
        <begin position="36"/>
        <end position="65"/>
    </location>
</feature>
<evidence type="ECO:0000256" key="1">
    <source>
        <dbReference type="SAM" id="MobiDB-lite"/>
    </source>
</evidence>
<keyword evidence="3" id="KW-1185">Reference proteome</keyword>
<name>A0A9Q1KKU3_9CARY</name>
<dbReference type="EMBL" id="JAKOGI010000088">
    <property type="protein sequence ID" value="KAJ8444790.1"/>
    <property type="molecule type" value="Genomic_DNA"/>
</dbReference>
<evidence type="ECO:0000313" key="3">
    <source>
        <dbReference type="Proteomes" id="UP001153076"/>
    </source>
</evidence>
<dbReference type="PANTHER" id="PTHR34835">
    <property type="entry name" value="OS07G0283600 PROTEIN-RELATED"/>
    <property type="match status" value="1"/>
</dbReference>
<feature type="compositionally biased region" description="Basic and acidic residues" evidence="1">
    <location>
        <begin position="315"/>
        <end position="333"/>
    </location>
</feature>
<dbReference type="AlphaFoldDB" id="A0A9Q1KKU3"/>
<feature type="compositionally biased region" description="Basic and acidic residues" evidence="1">
    <location>
        <begin position="393"/>
        <end position="415"/>
    </location>
</feature>
<feature type="region of interest" description="Disordered" evidence="1">
    <location>
        <begin position="315"/>
        <end position="415"/>
    </location>
</feature>
<sequence length="415" mass="47346">MIQLMKRKKSTMMTTDEGYQQIEKKDAQSNVGVTTAVAKHNQLSTRPSDGLEQQPLKPKEEGGNEKRTYQKAFITRMTMRSFSLLVTQINEVQTEAVISMGFASFLKFSKWLEESFDPYFIYFGLSDGQKFSATAFDVYVTLNEEYDEVYAAWLKKWEIDQNPPKLTHMPEFILAKKDSGESFKRNFVIYFVNGFFSGMQNSYFSKSVMKYVTAENQIAFVGRCQLILDKLISSFRHYKESKAAKRVHFDGLIFFLMVYSAYMDFEKLQPKKQPNKDDGRLSFSPILAFSQPDSEALIATAMSIVNASVGPNREEHLEDHSFTQPRAKIELTRRTKSSPASTSMPDLNTANEKDIDNEDGDDDDDADGGGATLRFPLRNTTQANQDLGINKSAENKSKAWEKPTRKKGKEDHYQD</sequence>